<evidence type="ECO:0000313" key="2">
    <source>
        <dbReference type="EMBL" id="ELY95042.1"/>
    </source>
</evidence>
<dbReference type="STRING" id="1227493.C483_01721"/>
<comment type="caution">
    <text evidence="2">The sequence shown here is derived from an EMBL/GenBank/DDBJ whole genome shotgun (WGS) entry which is preliminary data.</text>
</comment>
<dbReference type="PANTHER" id="PTHR43664:SF1">
    <property type="entry name" value="BETA-METHYLMALYL-COA DEHYDRATASE"/>
    <property type="match status" value="1"/>
</dbReference>
<dbReference type="AlphaFoldDB" id="M0AB03"/>
<reference evidence="2 3" key="1">
    <citation type="journal article" date="2014" name="PLoS Genet.">
        <title>Phylogenetically driven sequencing of extremely halophilic archaea reveals strategies for static and dynamic osmo-response.</title>
        <authorList>
            <person name="Becker E.A."/>
            <person name="Seitzer P.M."/>
            <person name="Tritt A."/>
            <person name="Larsen D."/>
            <person name="Krusor M."/>
            <person name="Yao A.I."/>
            <person name="Wu D."/>
            <person name="Madern D."/>
            <person name="Eisen J.A."/>
            <person name="Darling A.E."/>
            <person name="Facciotti M.T."/>
        </authorList>
    </citation>
    <scope>NUCLEOTIDE SEQUENCE [LARGE SCALE GENOMIC DNA]</scope>
    <source>
        <strain evidence="2 3">JCM 10989</strain>
    </source>
</reference>
<dbReference type="PANTHER" id="PTHR43664">
    <property type="entry name" value="MONOAMINE OXIDASE-RELATED"/>
    <property type="match status" value="1"/>
</dbReference>
<dbReference type="Gene3D" id="3.10.129.10">
    <property type="entry name" value="Hotdog Thioesterase"/>
    <property type="match status" value="1"/>
</dbReference>
<sequence>MKYYEDIEIGDTMEFGEYDVTEAEIVDFAESYDPQPFHIDKEAATESAFGELVASGWHTASMCMRLLVDGPIDDRASMGARGVDELRWKRPVKPGDTLSIRTEVIDKRVSESDPKRGYVDSRLEGINQHDEVVISWIGLGMIERRNPGESAE</sequence>
<proteinExistence type="predicted"/>
<protein>
    <submittedName>
        <fullName evidence="2">MaoC domain-containing protein dehydratase</fullName>
    </submittedName>
</protein>
<gene>
    <name evidence="2" type="ORF">C483_01721</name>
</gene>
<dbReference type="OrthoDB" id="225748at2157"/>
<feature type="domain" description="MaoC-like" evidence="1">
    <location>
        <begin position="9"/>
        <end position="111"/>
    </location>
</feature>
<dbReference type="Pfam" id="PF01575">
    <property type="entry name" value="MaoC_dehydratas"/>
    <property type="match status" value="1"/>
</dbReference>
<dbReference type="InterPro" id="IPR002539">
    <property type="entry name" value="MaoC-like_dom"/>
</dbReference>
<dbReference type="RefSeq" id="WP_006651611.1">
    <property type="nucleotide sequence ID" value="NZ_AOIM01000009.1"/>
</dbReference>
<dbReference type="PATRIC" id="fig|1227493.4.peg.327"/>
<organism evidence="2 3">
    <name type="scientific">Natrialba hulunbeirensis JCM 10989</name>
    <dbReference type="NCBI Taxonomy" id="1227493"/>
    <lineage>
        <taxon>Archaea</taxon>
        <taxon>Methanobacteriati</taxon>
        <taxon>Methanobacteriota</taxon>
        <taxon>Stenosarchaea group</taxon>
        <taxon>Halobacteria</taxon>
        <taxon>Halobacteriales</taxon>
        <taxon>Natrialbaceae</taxon>
        <taxon>Natrialba</taxon>
    </lineage>
</organism>
<dbReference type="Proteomes" id="UP000011519">
    <property type="component" value="Unassembled WGS sequence"/>
</dbReference>
<accession>M0AB03</accession>
<keyword evidence="3" id="KW-1185">Reference proteome</keyword>
<dbReference type="InterPro" id="IPR052342">
    <property type="entry name" value="MCH/BMMD"/>
</dbReference>
<dbReference type="EMBL" id="AOIM01000009">
    <property type="protein sequence ID" value="ELY95042.1"/>
    <property type="molecule type" value="Genomic_DNA"/>
</dbReference>
<dbReference type="CDD" id="cd03454">
    <property type="entry name" value="YdeM"/>
    <property type="match status" value="1"/>
</dbReference>
<evidence type="ECO:0000259" key="1">
    <source>
        <dbReference type="Pfam" id="PF01575"/>
    </source>
</evidence>
<name>M0AB03_9EURY</name>
<dbReference type="SUPFAM" id="SSF54637">
    <property type="entry name" value="Thioesterase/thiol ester dehydrase-isomerase"/>
    <property type="match status" value="1"/>
</dbReference>
<dbReference type="InterPro" id="IPR029069">
    <property type="entry name" value="HotDog_dom_sf"/>
</dbReference>
<evidence type="ECO:0000313" key="3">
    <source>
        <dbReference type="Proteomes" id="UP000011519"/>
    </source>
</evidence>